<keyword evidence="7" id="KW-0496">Mitochondrion</keyword>
<evidence type="ECO:0000256" key="8">
    <source>
        <dbReference type="ARBA" id="ARBA00023136"/>
    </source>
</evidence>
<evidence type="ECO:0000313" key="10">
    <source>
        <dbReference type="EMBL" id="CAF9929623.1"/>
    </source>
</evidence>
<evidence type="ECO:0000256" key="9">
    <source>
        <dbReference type="SAM" id="MobiDB-lite"/>
    </source>
</evidence>
<dbReference type="OrthoDB" id="286811at2759"/>
<accession>A0A8H3FXS7</accession>
<feature type="region of interest" description="Disordered" evidence="9">
    <location>
        <begin position="231"/>
        <end position="254"/>
    </location>
</feature>
<sequence>MRAALRLLADVKPGRFLEADNPTGLTGLFTHPSPRLALIGLYNETLDRLGTLPEHSVYRKSAEAITSHRLDIVKSVKPEGYEEWVKATREKIEEHPELFQRLARTDIGNSKPDGSIISRKVVTTETNEREVERNGERVMATPEGLRTKDEKANLRSLSLTEFFLGARSKKYTLKPVPEPPLEATQIGDVETQIGGGLIEEVIEVAQGELKLVNTMSASQVWEDLEEKPAPGQWEYFSRDQHTLPTQEPPADKKS</sequence>
<comment type="caution">
    <text evidence="10">The sequence shown here is derived from an EMBL/GenBank/DDBJ whole genome shotgun (WGS) entry which is preliminary data.</text>
</comment>
<comment type="similarity">
    <text evidence="2">Belongs to the complex I NDUFA5 subunit family.</text>
</comment>
<proteinExistence type="inferred from homology"/>
<evidence type="ECO:0000256" key="7">
    <source>
        <dbReference type="ARBA" id="ARBA00023128"/>
    </source>
</evidence>
<comment type="subcellular location">
    <subcellularLocation>
        <location evidence="1">Mitochondrion inner membrane</location>
        <topology evidence="1">Peripheral membrane protein</topology>
        <orientation evidence="1">Matrix side</orientation>
    </subcellularLocation>
</comment>
<evidence type="ECO:0000256" key="3">
    <source>
        <dbReference type="ARBA" id="ARBA00022448"/>
    </source>
</evidence>
<keyword evidence="4" id="KW-0679">Respiratory chain</keyword>
<dbReference type="GO" id="GO:0022904">
    <property type="term" value="P:respiratory electron transport chain"/>
    <property type="evidence" value="ECO:0007669"/>
    <property type="project" value="InterPro"/>
</dbReference>
<evidence type="ECO:0000313" key="11">
    <source>
        <dbReference type="Proteomes" id="UP000664521"/>
    </source>
</evidence>
<dbReference type="PANTHER" id="PTHR12653:SF0">
    <property type="entry name" value="NADH DEHYDROGENASE [UBIQUINONE] 1 ALPHA SUBCOMPLEX SUBUNIT 5"/>
    <property type="match status" value="1"/>
</dbReference>
<dbReference type="InterPro" id="IPR006806">
    <property type="entry name" value="NDUFA5"/>
</dbReference>
<dbReference type="Pfam" id="PF04716">
    <property type="entry name" value="ETC_C1_NDUFA5"/>
    <property type="match status" value="1"/>
</dbReference>
<evidence type="ECO:0000256" key="1">
    <source>
        <dbReference type="ARBA" id="ARBA00004443"/>
    </source>
</evidence>
<name>A0A8H3FXS7_9LECA</name>
<gene>
    <name evidence="10" type="ORF">HETSPECPRED_007422</name>
</gene>
<evidence type="ECO:0000256" key="5">
    <source>
        <dbReference type="ARBA" id="ARBA00022792"/>
    </source>
</evidence>
<evidence type="ECO:0000256" key="2">
    <source>
        <dbReference type="ARBA" id="ARBA00010261"/>
    </source>
</evidence>
<dbReference type="PANTHER" id="PTHR12653">
    <property type="entry name" value="NADH-UBIQUINONE OXIDOREDUCTASE 13 KD-B SUBUNIT"/>
    <property type="match status" value="1"/>
</dbReference>
<evidence type="ECO:0000256" key="4">
    <source>
        <dbReference type="ARBA" id="ARBA00022660"/>
    </source>
</evidence>
<protein>
    <recommendedName>
        <fullName evidence="12">NADH dehydrogenase [ubiquinone] 1 alpha subcomplex subunit 5</fullName>
    </recommendedName>
</protein>
<keyword evidence="3" id="KW-0813">Transport</keyword>
<organism evidence="10 11">
    <name type="scientific">Heterodermia speciosa</name>
    <dbReference type="NCBI Taxonomy" id="116794"/>
    <lineage>
        <taxon>Eukaryota</taxon>
        <taxon>Fungi</taxon>
        <taxon>Dikarya</taxon>
        <taxon>Ascomycota</taxon>
        <taxon>Pezizomycotina</taxon>
        <taxon>Lecanoromycetes</taxon>
        <taxon>OSLEUM clade</taxon>
        <taxon>Lecanoromycetidae</taxon>
        <taxon>Caliciales</taxon>
        <taxon>Physciaceae</taxon>
        <taxon>Heterodermia</taxon>
    </lineage>
</organism>
<keyword evidence="5" id="KW-0999">Mitochondrion inner membrane</keyword>
<keyword evidence="11" id="KW-1185">Reference proteome</keyword>
<evidence type="ECO:0000256" key="6">
    <source>
        <dbReference type="ARBA" id="ARBA00022982"/>
    </source>
</evidence>
<dbReference type="GO" id="GO:0005743">
    <property type="term" value="C:mitochondrial inner membrane"/>
    <property type="evidence" value="ECO:0007669"/>
    <property type="project" value="UniProtKB-SubCell"/>
</dbReference>
<dbReference type="EMBL" id="CAJPDS010000052">
    <property type="protein sequence ID" value="CAF9929623.1"/>
    <property type="molecule type" value="Genomic_DNA"/>
</dbReference>
<dbReference type="AlphaFoldDB" id="A0A8H3FXS7"/>
<keyword evidence="6" id="KW-0249">Electron transport</keyword>
<keyword evidence="8" id="KW-0472">Membrane</keyword>
<evidence type="ECO:0008006" key="12">
    <source>
        <dbReference type="Google" id="ProtNLM"/>
    </source>
</evidence>
<reference evidence="10" key="1">
    <citation type="submission" date="2021-03" db="EMBL/GenBank/DDBJ databases">
        <authorList>
            <person name="Tagirdzhanova G."/>
        </authorList>
    </citation>
    <scope>NUCLEOTIDE SEQUENCE</scope>
</reference>
<dbReference type="Proteomes" id="UP000664521">
    <property type="component" value="Unassembled WGS sequence"/>
</dbReference>